<dbReference type="Gene3D" id="2.40.170.20">
    <property type="entry name" value="TonB-dependent receptor, beta-barrel domain"/>
    <property type="match status" value="1"/>
</dbReference>
<evidence type="ECO:0000313" key="9">
    <source>
        <dbReference type="EMBL" id="GGY16114.1"/>
    </source>
</evidence>
<evidence type="ECO:0000256" key="4">
    <source>
        <dbReference type="ARBA" id="ARBA00022692"/>
    </source>
</evidence>
<dbReference type="Proteomes" id="UP000621898">
    <property type="component" value="Unassembled WGS sequence"/>
</dbReference>
<keyword evidence="6" id="KW-0998">Cell outer membrane</keyword>
<feature type="domain" description="TonB-dependent transporter Oar-like beta-barrel" evidence="8">
    <location>
        <begin position="363"/>
        <end position="1049"/>
    </location>
</feature>
<dbReference type="Pfam" id="PF13620">
    <property type="entry name" value="CarboxypepD_reg"/>
    <property type="match status" value="1"/>
</dbReference>
<organism evidence="9 10">
    <name type="scientific">Rhodanobacter panaciterrae</name>
    <dbReference type="NCBI Taxonomy" id="490572"/>
    <lineage>
        <taxon>Bacteria</taxon>
        <taxon>Pseudomonadati</taxon>
        <taxon>Pseudomonadota</taxon>
        <taxon>Gammaproteobacteria</taxon>
        <taxon>Lysobacterales</taxon>
        <taxon>Rhodanobacteraceae</taxon>
        <taxon>Rhodanobacter</taxon>
    </lineage>
</organism>
<dbReference type="Pfam" id="PF25183">
    <property type="entry name" value="OMP_b-brl_4"/>
    <property type="match status" value="2"/>
</dbReference>
<evidence type="ECO:0000256" key="3">
    <source>
        <dbReference type="ARBA" id="ARBA00022452"/>
    </source>
</evidence>
<dbReference type="SUPFAM" id="SSF56935">
    <property type="entry name" value="Porins"/>
    <property type="match status" value="1"/>
</dbReference>
<evidence type="ECO:0000256" key="7">
    <source>
        <dbReference type="SAM" id="SignalP"/>
    </source>
</evidence>
<dbReference type="PANTHER" id="PTHR30069">
    <property type="entry name" value="TONB-DEPENDENT OUTER MEMBRANE RECEPTOR"/>
    <property type="match status" value="1"/>
</dbReference>
<reference evidence="10" key="1">
    <citation type="journal article" date="2019" name="Int. J. Syst. Evol. Microbiol.">
        <title>The Global Catalogue of Microorganisms (GCM) 10K type strain sequencing project: providing services to taxonomists for standard genome sequencing and annotation.</title>
        <authorList>
            <consortium name="The Broad Institute Genomics Platform"/>
            <consortium name="The Broad Institute Genome Sequencing Center for Infectious Disease"/>
            <person name="Wu L."/>
            <person name="Ma J."/>
        </authorList>
    </citation>
    <scope>NUCLEOTIDE SEQUENCE [LARGE SCALE GENOMIC DNA]</scope>
    <source>
        <strain evidence="10">KCTC 22232</strain>
    </source>
</reference>
<dbReference type="PANTHER" id="PTHR30069:SF46">
    <property type="entry name" value="OAR PROTEIN"/>
    <property type="match status" value="1"/>
</dbReference>
<evidence type="ECO:0000256" key="1">
    <source>
        <dbReference type="ARBA" id="ARBA00004571"/>
    </source>
</evidence>
<accession>A0ABQ2ZKQ3</accession>
<keyword evidence="5" id="KW-0472">Membrane</keyword>
<dbReference type="InterPro" id="IPR008969">
    <property type="entry name" value="CarboxyPept-like_regulatory"/>
</dbReference>
<keyword evidence="4" id="KW-0812">Transmembrane</keyword>
<gene>
    <name evidence="9" type="primary">oar</name>
    <name evidence="9" type="ORF">GCM10008098_04120</name>
</gene>
<keyword evidence="7" id="KW-0732">Signal</keyword>
<feature type="chain" id="PRO_5045947193" evidence="7">
    <location>
        <begin position="26"/>
        <end position="1122"/>
    </location>
</feature>
<comment type="caution">
    <text evidence="9">The sequence shown here is derived from an EMBL/GenBank/DDBJ whole genome shotgun (WGS) entry which is preliminary data.</text>
</comment>
<keyword evidence="2" id="KW-0813">Transport</keyword>
<protein>
    <submittedName>
        <fullName evidence="9">Oar protein</fullName>
    </submittedName>
</protein>
<dbReference type="InterPro" id="IPR039426">
    <property type="entry name" value="TonB-dep_rcpt-like"/>
</dbReference>
<dbReference type="InterPro" id="IPR057601">
    <property type="entry name" value="Oar-like_b-barrel"/>
</dbReference>
<keyword evidence="10" id="KW-1185">Reference proteome</keyword>
<keyword evidence="3" id="KW-1134">Transmembrane beta strand</keyword>
<comment type="subcellular location">
    <subcellularLocation>
        <location evidence="1">Cell outer membrane</location>
        <topology evidence="1">Multi-pass membrane protein</topology>
    </subcellularLocation>
</comment>
<evidence type="ECO:0000256" key="6">
    <source>
        <dbReference type="ARBA" id="ARBA00023237"/>
    </source>
</evidence>
<evidence type="ECO:0000313" key="10">
    <source>
        <dbReference type="Proteomes" id="UP000621898"/>
    </source>
</evidence>
<dbReference type="RefSeq" id="WP_189439519.1">
    <property type="nucleotide sequence ID" value="NZ_BMXT01000001.1"/>
</dbReference>
<dbReference type="Gene3D" id="2.60.40.1120">
    <property type="entry name" value="Carboxypeptidase-like, regulatory domain"/>
    <property type="match status" value="1"/>
</dbReference>
<sequence>MKSTIRTKLLPLAIATLLAASPAMAQDTSSAISGRVLDASGQPVAGATVQIVHEPSGTTKITTTGADGRYSAQGLRVGGPFDVTVSKAGQAQAVQNNVYLQLAQETPVNLTMGAEQAKNVQNLSGVTVSANALAQTFSSDNKGISTNVSQREIEATPTPGRSIQNIVRLDPRIVISDRDRGEISAIGQNSRYNNITVDSVSANDPFGLNANGLPTLGTPISQDTIQEYNISTANYDVATRRGVGAIVNAVTKSGTNDFHGSAYYAFQNRSDMIADYNDKPYGGFRRTWTAGATVGGPIIKDKLFFFASYEKSKQIGPSSQYGVQGSGAATEVRGLTQQNVDDITAAAKAKGFDVGGLSGGNSDLQDKRYLGKIDWNITNNHRASFTYSQTKETKPIITGNNNILVLSSGWYKTNVDNKSYALHFYDDWSDIFSTDTTVSYADFQQNRGPYNGVAQPDVSVCVNGTSGCTSTSSSPGVEFGTEYSSQANILHVKTLNAAWAGTLYLGEHTVKGGFDFQRGQYYNLFLQNAFGSYQFNTLADFKAGNYYQYRYNAPAAGLGLNDVAANFELKEYGIFLQDTWQVNSNLSVQYGFRVDIPLTGDRPLYNPCYAAAPGQAVVAANCVSPKGGFGHTNTSTINGNRQVQPRASFNYTFDTERMTQLRGGAGLFISNPPSVWLGNIYQNSGVTQVQYNCGPSQSVCNNKGGNVLPPFSADPNGQNGGSAAIPGASGAQMAVSTVSDNFAIPSVWKMSLGFDRELPWWGVVFSADYEHIKNRNAIWYQNLNIGASTGVLPDGRLTYYKDKNSGSVLIDPTTGAPILVGGKTQSNTARYYANPSFGDAVINLANSDKGSADSLSLALKKPFADEWSAMAGFTWSRATEVNPGTSSVARSSYSNNVWVNPNENKASTSSYSIPKRVIASLTWQHRFFGDYATSATVFYDGHSGTPYSWRFGNDANGDGFVSDLAYIPNKGDISFAPGTTQAQQDSFWQYIDSDKYLKDHKGQIASRNGARAAWINQVDLSFTQEIPGLFKGNKGMLRLDVYNLGNMLNKKWGVDHRASFPLVRNLADFAGVDANGKYIYDISKAAYKDANGNYSPLPLPRADELNGPTQRWSILATVRYTF</sequence>
<dbReference type="InterPro" id="IPR036942">
    <property type="entry name" value="Beta-barrel_TonB_sf"/>
</dbReference>
<proteinExistence type="predicted"/>
<evidence type="ECO:0000256" key="5">
    <source>
        <dbReference type="ARBA" id="ARBA00023136"/>
    </source>
</evidence>
<feature type="signal peptide" evidence="7">
    <location>
        <begin position="1"/>
        <end position="25"/>
    </location>
</feature>
<evidence type="ECO:0000259" key="8">
    <source>
        <dbReference type="Pfam" id="PF25183"/>
    </source>
</evidence>
<dbReference type="EMBL" id="BMXT01000001">
    <property type="protein sequence ID" value="GGY16114.1"/>
    <property type="molecule type" value="Genomic_DNA"/>
</dbReference>
<feature type="domain" description="TonB-dependent transporter Oar-like beta-barrel" evidence="8">
    <location>
        <begin position="250"/>
        <end position="320"/>
    </location>
</feature>
<evidence type="ECO:0000256" key="2">
    <source>
        <dbReference type="ARBA" id="ARBA00022448"/>
    </source>
</evidence>
<dbReference type="SUPFAM" id="SSF49464">
    <property type="entry name" value="Carboxypeptidase regulatory domain-like"/>
    <property type="match status" value="1"/>
</dbReference>
<name>A0ABQ2ZKQ3_9GAMM</name>